<dbReference type="GO" id="GO:0030170">
    <property type="term" value="F:pyridoxal phosphate binding"/>
    <property type="evidence" value="ECO:0007669"/>
    <property type="project" value="InterPro"/>
</dbReference>
<dbReference type="Proteomes" id="UP000291213">
    <property type="component" value="Unassembled WGS sequence"/>
</dbReference>
<protein>
    <recommendedName>
        <fullName evidence="5 11">Threonine synthase</fullName>
        <ecNumber evidence="4 11">4.2.3.1</ecNumber>
    </recommendedName>
</protein>
<dbReference type="PROSITE" id="PS00165">
    <property type="entry name" value="DEHYDRATASE_SER_THR"/>
    <property type="match status" value="1"/>
</dbReference>
<evidence type="ECO:0000256" key="9">
    <source>
        <dbReference type="ARBA" id="ARBA00023239"/>
    </source>
</evidence>
<evidence type="ECO:0000259" key="15">
    <source>
        <dbReference type="Pfam" id="PF00291"/>
    </source>
</evidence>
<keyword evidence="9 12" id="KW-0456">Lyase</keyword>
<dbReference type="InterPro" id="IPR000634">
    <property type="entry name" value="Ser/Thr_deHydtase_PyrdxlP-BS"/>
</dbReference>
<organism evidence="16 17">
    <name type="scientific">Aeropyrum pernix</name>
    <dbReference type="NCBI Taxonomy" id="56636"/>
    <lineage>
        <taxon>Archaea</taxon>
        <taxon>Thermoproteota</taxon>
        <taxon>Thermoprotei</taxon>
        <taxon>Desulfurococcales</taxon>
        <taxon>Desulfurococcaceae</taxon>
        <taxon>Aeropyrum</taxon>
    </lineage>
</organism>
<evidence type="ECO:0000256" key="13">
    <source>
        <dbReference type="PIRSR" id="PIRSR038945-1"/>
    </source>
</evidence>
<name>A0A401H786_AERPX</name>
<dbReference type="GO" id="GO:0003941">
    <property type="term" value="F:L-serine ammonia-lyase activity"/>
    <property type="evidence" value="ECO:0007669"/>
    <property type="project" value="TreeGrafter"/>
</dbReference>
<dbReference type="GO" id="GO:0006567">
    <property type="term" value="P:L-threonine catabolic process"/>
    <property type="evidence" value="ECO:0007669"/>
    <property type="project" value="TreeGrafter"/>
</dbReference>
<dbReference type="CDD" id="cd01563">
    <property type="entry name" value="Thr-synth_1"/>
    <property type="match status" value="1"/>
</dbReference>
<dbReference type="PIRSF" id="PIRSF038945">
    <property type="entry name" value="Thr_synthase"/>
    <property type="match status" value="1"/>
</dbReference>
<dbReference type="FunFam" id="3.40.50.1100:FF:000014">
    <property type="entry name" value="Threonine synthase"/>
    <property type="match status" value="1"/>
</dbReference>
<dbReference type="PANTHER" id="PTHR48078">
    <property type="entry name" value="THREONINE DEHYDRATASE, MITOCHONDRIAL-RELATED"/>
    <property type="match status" value="1"/>
</dbReference>
<dbReference type="NCBIfam" id="TIGR00260">
    <property type="entry name" value="thrC"/>
    <property type="match status" value="1"/>
</dbReference>
<feature type="domain" description="Tryptophan synthase beta chain-like PALP" evidence="15">
    <location>
        <begin position="15"/>
        <end position="316"/>
    </location>
</feature>
<dbReference type="AlphaFoldDB" id="A0A401H786"/>
<evidence type="ECO:0000256" key="4">
    <source>
        <dbReference type="ARBA" id="ARBA00013028"/>
    </source>
</evidence>
<evidence type="ECO:0000256" key="1">
    <source>
        <dbReference type="ARBA" id="ARBA00001933"/>
    </source>
</evidence>
<dbReference type="PANTHER" id="PTHR48078:SF6">
    <property type="entry name" value="L-THREONINE DEHYDRATASE CATABOLIC TDCB"/>
    <property type="match status" value="1"/>
</dbReference>
<dbReference type="UniPathway" id="UPA00050">
    <property type="reaction ID" value="UER00065"/>
</dbReference>
<reference evidence="16 17" key="1">
    <citation type="submission" date="2017-02" db="EMBL/GenBank/DDBJ databases">
        <title>isolation and characterization of a novel temperate virus Aeropyrum globular virus 1 infecting hyperthermophilic archaeon Aeropyrum.</title>
        <authorList>
            <person name="Yumiya M."/>
            <person name="Yoshida T."/>
            <person name="Sako Y."/>
        </authorList>
    </citation>
    <scope>NUCLEOTIDE SEQUENCE [LARGE SCALE GENOMIC DNA]</scope>
    <source>
        <strain evidence="16 17">YK1-12-2013</strain>
    </source>
</reference>
<evidence type="ECO:0000256" key="5">
    <source>
        <dbReference type="ARBA" id="ARBA00018679"/>
    </source>
</evidence>
<evidence type="ECO:0000256" key="12">
    <source>
        <dbReference type="PIRNR" id="PIRNR038945"/>
    </source>
</evidence>
<keyword evidence="8 12" id="KW-0663">Pyridoxal phosphate</keyword>
<evidence type="ECO:0000256" key="10">
    <source>
        <dbReference type="ARBA" id="ARBA00049144"/>
    </source>
</evidence>
<dbReference type="GO" id="GO:0009097">
    <property type="term" value="P:isoleucine biosynthetic process"/>
    <property type="evidence" value="ECO:0007669"/>
    <property type="project" value="TreeGrafter"/>
</dbReference>
<evidence type="ECO:0000256" key="6">
    <source>
        <dbReference type="ARBA" id="ARBA00022605"/>
    </source>
</evidence>
<comment type="similarity">
    <text evidence="3 12">Belongs to the threonine synthase family.</text>
</comment>
<evidence type="ECO:0000313" key="16">
    <source>
        <dbReference type="EMBL" id="GBF08317.1"/>
    </source>
</evidence>
<dbReference type="GO" id="GO:0004794">
    <property type="term" value="F:threonine deaminase activity"/>
    <property type="evidence" value="ECO:0007669"/>
    <property type="project" value="TreeGrafter"/>
</dbReference>
<evidence type="ECO:0000256" key="7">
    <source>
        <dbReference type="ARBA" id="ARBA00022697"/>
    </source>
</evidence>
<comment type="catalytic activity">
    <reaction evidence="10 12">
        <text>O-phospho-L-homoserine + H2O = L-threonine + phosphate</text>
        <dbReference type="Rhea" id="RHEA:10840"/>
        <dbReference type="ChEBI" id="CHEBI:15377"/>
        <dbReference type="ChEBI" id="CHEBI:43474"/>
        <dbReference type="ChEBI" id="CHEBI:57590"/>
        <dbReference type="ChEBI" id="CHEBI:57926"/>
        <dbReference type="EC" id="4.2.3.1"/>
    </reaction>
</comment>
<evidence type="ECO:0000313" key="17">
    <source>
        <dbReference type="Proteomes" id="UP000291213"/>
    </source>
</evidence>
<gene>
    <name evidence="16" type="ORF">apy_00420</name>
</gene>
<sequence length="356" mass="37436">MWRYRDLLPRPRRLVTMGEGSTPLVKLENLSRAIGVEVYGKLEFLNPTGSFKDRGMTVGVSIASSFGYRLVVAASTGNTAASMAAYARRAGLNPVILIPKGGIASGKLSQIAALGAWVLEVEGSFDDALDAARAAAEKGLAYSLNSINPYRLEGQKTIAFEILEDVDRVDYVVVPVGNAGNISAIWKGFKEAGLLGLPSIRPRMVGVQAEGASPLYRAWVEKMNSVERVRNPSTIASAIRIGNPVNAAKALAAVRESNGLITSVSDAEILKAAATLAENEGILVEPASAASLAGLIKLRNQGIIASGSSVVLILTGHGLKDPRALEFIARSAGVRRAYASTAEEALLKLEEIAVGG</sequence>
<feature type="binding site" evidence="13">
    <location>
        <position position="315"/>
    </location>
    <ligand>
        <name>pyridoxal 5'-phosphate</name>
        <dbReference type="ChEBI" id="CHEBI:597326"/>
    </ligand>
</feature>
<evidence type="ECO:0000256" key="8">
    <source>
        <dbReference type="ARBA" id="ARBA00022898"/>
    </source>
</evidence>
<proteinExistence type="inferred from homology"/>
<comment type="pathway">
    <text evidence="2 12">Amino-acid biosynthesis; L-threonine biosynthesis; L-threonine from L-aspartate: step 5/5.</text>
</comment>
<dbReference type="GO" id="GO:0004795">
    <property type="term" value="F:threonine synthase activity"/>
    <property type="evidence" value="ECO:0007669"/>
    <property type="project" value="UniProtKB-UniRule"/>
</dbReference>
<dbReference type="GO" id="GO:0009088">
    <property type="term" value="P:threonine biosynthetic process"/>
    <property type="evidence" value="ECO:0007669"/>
    <property type="project" value="UniProtKB-UniRule"/>
</dbReference>
<comment type="cofactor">
    <cofactor evidence="1 12 13">
        <name>pyridoxal 5'-phosphate</name>
        <dbReference type="ChEBI" id="CHEBI:597326"/>
    </cofactor>
</comment>
<evidence type="ECO:0000256" key="14">
    <source>
        <dbReference type="PIRSR" id="PIRSR038945-2"/>
    </source>
</evidence>
<comment type="caution">
    <text evidence="16">The sequence shown here is derived from an EMBL/GenBank/DDBJ whole genome shotgun (WGS) entry which is preliminary data.</text>
</comment>
<dbReference type="InterPro" id="IPR004450">
    <property type="entry name" value="Thr_synthase-like"/>
</dbReference>
<dbReference type="GO" id="GO:0006565">
    <property type="term" value="P:L-serine catabolic process"/>
    <property type="evidence" value="ECO:0007669"/>
    <property type="project" value="TreeGrafter"/>
</dbReference>
<dbReference type="SUPFAM" id="SSF53686">
    <property type="entry name" value="Tryptophan synthase beta subunit-like PLP-dependent enzymes"/>
    <property type="match status" value="1"/>
</dbReference>
<dbReference type="InterPro" id="IPR036052">
    <property type="entry name" value="TrpB-like_PALP_sf"/>
</dbReference>
<feature type="modified residue" description="N6-(pyridoxal phosphate)lysine" evidence="14">
    <location>
        <position position="52"/>
    </location>
</feature>
<accession>A0A401H786</accession>
<dbReference type="EC" id="4.2.3.1" evidence="4 11"/>
<dbReference type="InterPro" id="IPR026260">
    <property type="entry name" value="Thr_Synthase_bac/arc"/>
</dbReference>
<evidence type="ECO:0000256" key="2">
    <source>
        <dbReference type="ARBA" id="ARBA00004979"/>
    </source>
</evidence>
<feature type="binding site" evidence="13">
    <location>
        <position position="78"/>
    </location>
    <ligand>
        <name>pyridoxal 5'-phosphate</name>
        <dbReference type="ChEBI" id="CHEBI:597326"/>
    </ligand>
</feature>
<dbReference type="Pfam" id="PF00291">
    <property type="entry name" value="PALP"/>
    <property type="match status" value="1"/>
</dbReference>
<dbReference type="EMBL" id="BDMD01000001">
    <property type="protein sequence ID" value="GBF08317.1"/>
    <property type="molecule type" value="Genomic_DNA"/>
</dbReference>
<evidence type="ECO:0000256" key="3">
    <source>
        <dbReference type="ARBA" id="ARBA00005517"/>
    </source>
</evidence>
<dbReference type="Gene3D" id="3.40.50.1100">
    <property type="match status" value="2"/>
</dbReference>
<keyword evidence="6 12" id="KW-0028">Amino-acid biosynthesis</keyword>
<evidence type="ECO:0000256" key="11">
    <source>
        <dbReference type="NCBIfam" id="TIGR00260"/>
    </source>
</evidence>
<dbReference type="InterPro" id="IPR001926">
    <property type="entry name" value="TrpB-like_PALP"/>
</dbReference>
<keyword evidence="7 12" id="KW-0791">Threonine biosynthesis</keyword>
<comment type="function">
    <text evidence="12">Catalyzes the gamma-elimination of phosphate from L-phosphohomoserine and the beta-addition of water to produce L-threonine.</text>
</comment>
<feature type="binding site" evidence="13">
    <location>
        <begin position="177"/>
        <end position="181"/>
    </location>
    <ligand>
        <name>pyridoxal 5'-phosphate</name>
        <dbReference type="ChEBI" id="CHEBI:597326"/>
    </ligand>
</feature>
<dbReference type="InterPro" id="IPR050147">
    <property type="entry name" value="Ser/Thr_Dehydratase"/>
</dbReference>